<dbReference type="EMBL" id="CP003940">
    <property type="protein sequence ID" value="AFZ47549.1"/>
    <property type="molecule type" value="Genomic_DNA"/>
</dbReference>
<dbReference type="InterPro" id="IPR004838">
    <property type="entry name" value="NHTrfase_class1_PyrdxlP-BS"/>
</dbReference>
<organism evidence="11 12">
    <name type="scientific">Cyanobacterium stanieri (strain ATCC 29140 / PCC 7202)</name>
    <dbReference type="NCBI Taxonomy" id="292563"/>
    <lineage>
        <taxon>Bacteria</taxon>
        <taxon>Bacillati</taxon>
        <taxon>Cyanobacteriota</taxon>
        <taxon>Cyanophyceae</taxon>
        <taxon>Oscillatoriophycideae</taxon>
        <taxon>Chroococcales</taxon>
        <taxon>Geminocystaceae</taxon>
        <taxon>Cyanobacterium</taxon>
    </lineage>
</organism>
<dbReference type="AlphaFoldDB" id="K9YKZ7"/>
<comment type="cofactor">
    <cofactor evidence="1">
        <name>pyridoxal 5'-phosphate</name>
        <dbReference type="ChEBI" id="CHEBI:597326"/>
    </cofactor>
</comment>
<dbReference type="InterPro" id="IPR015421">
    <property type="entry name" value="PyrdxlP-dep_Trfase_major"/>
</dbReference>
<gene>
    <name evidence="11" type="ordered locus">Cyast_1588</name>
</gene>
<evidence type="ECO:0000259" key="10">
    <source>
        <dbReference type="Pfam" id="PF00155"/>
    </source>
</evidence>
<evidence type="ECO:0000256" key="8">
    <source>
        <dbReference type="ARBA" id="ARBA00029996"/>
    </source>
</evidence>
<dbReference type="STRING" id="292563.Cyast_1588"/>
<evidence type="ECO:0000256" key="4">
    <source>
        <dbReference type="ARBA" id="ARBA00012285"/>
    </source>
</evidence>
<dbReference type="Gene3D" id="3.90.1150.10">
    <property type="entry name" value="Aspartate Aminotransferase, domain 1"/>
    <property type="match status" value="1"/>
</dbReference>
<dbReference type="BioCyc" id="CSTA292563:G1353-1598-MONOMER"/>
<dbReference type="Pfam" id="PF00155">
    <property type="entry name" value="Aminotran_1_2"/>
    <property type="match status" value="1"/>
</dbReference>
<dbReference type="eggNOG" id="COG0079">
    <property type="taxonomic scope" value="Bacteria"/>
</dbReference>
<comment type="catalytic activity">
    <reaction evidence="9">
        <text>O-phospho-L-threonine + H(+) = (R)-1-aminopropan-2-yl phosphate + CO2</text>
        <dbReference type="Rhea" id="RHEA:11492"/>
        <dbReference type="ChEBI" id="CHEBI:15378"/>
        <dbReference type="ChEBI" id="CHEBI:16526"/>
        <dbReference type="ChEBI" id="CHEBI:58563"/>
        <dbReference type="ChEBI" id="CHEBI:58675"/>
        <dbReference type="EC" id="4.1.1.81"/>
    </reaction>
</comment>
<comment type="function">
    <text evidence="2">Decarboxylates L-threonine-O-3-phosphate to yield (R)-1-amino-2-propanol O-2-phosphate, the precursor for the linkage between the nucleotide loop and the corrin ring in cobalamin.</text>
</comment>
<dbReference type="UniPathway" id="UPA00148"/>
<dbReference type="PATRIC" id="fig|292563.3.peg.1657"/>
<keyword evidence="6" id="KW-0663">Pyridoxal phosphate</keyword>
<sequence>MVRPIHGGNLDWAAEIAGCAPDDILDFSASINPLGIPPSAIALIRDNIDTLQHYPDPSYHKLRKALADHHGVTPEQIVVGNGAAELLTWGAYEGSKLTDFYLPSPCFADYRRAVKTFEIPTKFYPLDALEKGFKEDTSPSGLIINNPHNPTGKLWDKPTLQRHLNKFALVIIDEAFMDFITPEYAPSLIDLVTDYPNLIVVRSLTKFYAIPGLRLGYAITNPQRCQTWQQWRDPWSVNNFASLVGETVIKDQEFQQKTYQWLTPARIALENALKQNPLFAPLPSAVNFLLVKTKIPSSQLQQKLLKQSQILIRDCLSFPELGDDFFRIAIRTPQENQRLIDALNMAYDP</sequence>
<dbReference type="InterPro" id="IPR015424">
    <property type="entry name" value="PyrdxlP-dep_Trfase"/>
</dbReference>
<dbReference type="GO" id="GO:0009236">
    <property type="term" value="P:cobalamin biosynthetic process"/>
    <property type="evidence" value="ECO:0007669"/>
    <property type="project" value="UniProtKB-UniPathway"/>
</dbReference>
<evidence type="ECO:0000313" key="12">
    <source>
        <dbReference type="Proteomes" id="UP000010483"/>
    </source>
</evidence>
<evidence type="ECO:0000313" key="11">
    <source>
        <dbReference type="EMBL" id="AFZ47549.1"/>
    </source>
</evidence>
<dbReference type="EC" id="4.1.1.81" evidence="4"/>
<evidence type="ECO:0000256" key="1">
    <source>
        <dbReference type="ARBA" id="ARBA00001933"/>
    </source>
</evidence>
<dbReference type="InterPro" id="IPR005860">
    <property type="entry name" value="CobD"/>
</dbReference>
<dbReference type="InterPro" id="IPR004839">
    <property type="entry name" value="Aminotransferase_I/II_large"/>
</dbReference>
<dbReference type="InterPro" id="IPR015422">
    <property type="entry name" value="PyrdxlP-dep_Trfase_small"/>
</dbReference>
<name>K9YKZ7_CYASC</name>
<keyword evidence="7 11" id="KW-0456">Lyase</keyword>
<dbReference type="PROSITE" id="PS00105">
    <property type="entry name" value="AA_TRANSFER_CLASS_1"/>
    <property type="match status" value="1"/>
</dbReference>
<dbReference type="Gene3D" id="3.40.640.10">
    <property type="entry name" value="Type I PLP-dependent aspartate aminotransferase-like (Major domain)"/>
    <property type="match status" value="1"/>
</dbReference>
<protein>
    <recommendedName>
        <fullName evidence="4">threonine-phosphate decarboxylase</fullName>
        <ecNumber evidence="4">4.1.1.81</ecNumber>
    </recommendedName>
    <alternativeName>
        <fullName evidence="8">L-threonine-O-3-phosphate decarboxylase</fullName>
    </alternativeName>
</protein>
<dbReference type="CDD" id="cd00609">
    <property type="entry name" value="AAT_like"/>
    <property type="match status" value="1"/>
</dbReference>
<dbReference type="NCBIfam" id="TIGR01140">
    <property type="entry name" value="L_thr_O3P_dcar"/>
    <property type="match status" value="1"/>
</dbReference>
<dbReference type="SUPFAM" id="SSF53383">
    <property type="entry name" value="PLP-dependent transferases"/>
    <property type="match status" value="1"/>
</dbReference>
<evidence type="ECO:0000256" key="5">
    <source>
        <dbReference type="ARBA" id="ARBA00022573"/>
    </source>
</evidence>
<comment type="pathway">
    <text evidence="3">Cofactor biosynthesis; adenosylcobalamin biosynthesis.</text>
</comment>
<feature type="domain" description="Aminotransferase class I/classII large" evidence="10">
    <location>
        <begin position="23"/>
        <end position="343"/>
    </location>
</feature>
<dbReference type="GO" id="GO:0048472">
    <property type="term" value="F:threonine-phosphate decarboxylase activity"/>
    <property type="evidence" value="ECO:0007669"/>
    <property type="project" value="UniProtKB-EC"/>
</dbReference>
<dbReference type="Proteomes" id="UP000010483">
    <property type="component" value="Chromosome"/>
</dbReference>
<dbReference type="HOGENOM" id="CLU_017584_3_2_3"/>
<keyword evidence="12" id="KW-1185">Reference proteome</keyword>
<dbReference type="KEGG" id="csn:Cyast_1588"/>
<evidence type="ECO:0000256" key="3">
    <source>
        <dbReference type="ARBA" id="ARBA00004953"/>
    </source>
</evidence>
<dbReference type="PANTHER" id="PTHR42885">
    <property type="entry name" value="HISTIDINOL-PHOSPHATE AMINOTRANSFERASE-RELATED"/>
    <property type="match status" value="1"/>
</dbReference>
<dbReference type="GO" id="GO:0030170">
    <property type="term" value="F:pyridoxal phosphate binding"/>
    <property type="evidence" value="ECO:0007669"/>
    <property type="project" value="InterPro"/>
</dbReference>
<accession>K9YKZ7</accession>
<reference evidence="12" key="1">
    <citation type="journal article" date="2013" name="Proc. Natl. Acad. Sci. U.S.A.">
        <title>Improving the coverage of the cyanobacterial phylum using diversity-driven genome sequencing.</title>
        <authorList>
            <person name="Shih P.M."/>
            <person name="Wu D."/>
            <person name="Latifi A."/>
            <person name="Axen S.D."/>
            <person name="Fewer D.P."/>
            <person name="Talla E."/>
            <person name="Calteau A."/>
            <person name="Cai F."/>
            <person name="Tandeau de Marsac N."/>
            <person name="Rippka R."/>
            <person name="Herdman M."/>
            <person name="Sivonen K."/>
            <person name="Coursin T."/>
            <person name="Laurent T."/>
            <person name="Goodwin L."/>
            <person name="Nolan M."/>
            <person name="Davenport K.W."/>
            <person name="Han C.S."/>
            <person name="Rubin E.M."/>
            <person name="Eisen J.A."/>
            <person name="Woyke T."/>
            <person name="Gugger M."/>
            <person name="Kerfeld C.A."/>
        </authorList>
    </citation>
    <scope>NUCLEOTIDE SEQUENCE [LARGE SCALE GENOMIC DNA]</scope>
    <source>
        <strain evidence="12">ATCC 29140 / PCC 7202</strain>
    </source>
</reference>
<evidence type="ECO:0000256" key="6">
    <source>
        <dbReference type="ARBA" id="ARBA00022898"/>
    </source>
</evidence>
<evidence type="ECO:0000256" key="7">
    <source>
        <dbReference type="ARBA" id="ARBA00023239"/>
    </source>
</evidence>
<evidence type="ECO:0000256" key="9">
    <source>
        <dbReference type="ARBA" id="ARBA00048531"/>
    </source>
</evidence>
<proteinExistence type="predicted"/>
<dbReference type="PANTHER" id="PTHR42885:SF1">
    <property type="entry name" value="THREONINE-PHOSPHATE DECARBOXYLASE"/>
    <property type="match status" value="1"/>
</dbReference>
<evidence type="ECO:0000256" key="2">
    <source>
        <dbReference type="ARBA" id="ARBA00003444"/>
    </source>
</evidence>
<keyword evidence="5" id="KW-0169">Cobalamin biosynthesis</keyword>